<dbReference type="CDD" id="cd06261">
    <property type="entry name" value="TM_PBP2"/>
    <property type="match status" value="1"/>
</dbReference>
<gene>
    <name evidence="9" type="ORF">SMC7_02015</name>
</gene>
<evidence type="ECO:0000256" key="4">
    <source>
        <dbReference type="ARBA" id="ARBA00022692"/>
    </source>
</evidence>
<dbReference type="AlphaFoldDB" id="A0A398CSU0"/>
<dbReference type="PANTHER" id="PTHR43163:SF6">
    <property type="entry name" value="DIPEPTIDE TRANSPORT SYSTEM PERMEASE PROTEIN DPPB-RELATED"/>
    <property type="match status" value="1"/>
</dbReference>
<dbReference type="Pfam" id="PF00528">
    <property type="entry name" value="BPD_transp_1"/>
    <property type="match status" value="1"/>
</dbReference>
<feature type="transmembrane region" description="Helical" evidence="7">
    <location>
        <begin position="226"/>
        <end position="253"/>
    </location>
</feature>
<keyword evidence="4 7" id="KW-0812">Transmembrane</keyword>
<keyword evidence="10" id="KW-1185">Reference proteome</keyword>
<evidence type="ECO:0000313" key="10">
    <source>
        <dbReference type="Proteomes" id="UP000266328"/>
    </source>
</evidence>
<dbReference type="InterPro" id="IPR000515">
    <property type="entry name" value="MetI-like"/>
</dbReference>
<dbReference type="OrthoDB" id="9773221at2"/>
<dbReference type="InterPro" id="IPR035906">
    <property type="entry name" value="MetI-like_sf"/>
</dbReference>
<keyword evidence="3" id="KW-1003">Cell membrane</keyword>
<feature type="transmembrane region" description="Helical" evidence="7">
    <location>
        <begin position="273"/>
        <end position="298"/>
    </location>
</feature>
<dbReference type="Pfam" id="PF19300">
    <property type="entry name" value="BPD_transp_1_N"/>
    <property type="match status" value="1"/>
</dbReference>
<evidence type="ECO:0000256" key="3">
    <source>
        <dbReference type="ARBA" id="ARBA00022475"/>
    </source>
</evidence>
<dbReference type="GO" id="GO:0055085">
    <property type="term" value="P:transmembrane transport"/>
    <property type="evidence" value="ECO:0007669"/>
    <property type="project" value="InterPro"/>
</dbReference>
<feature type="transmembrane region" description="Helical" evidence="7">
    <location>
        <begin position="172"/>
        <end position="191"/>
    </location>
</feature>
<sequence length="310" mass="34746">MLKFILQRVLSMILVVLIVATATFFMMRLLPSGPFAREKKLPAQIIQNLEARYHLNDPLWKQYVDYIGNLLRGDLGPSFKYTNRTVNNIIDDGFPVSATLGVVAVLLSVAIGIPLGIWGALKQNGWQDNVVMFVALLGVSVPNFIMAVLLMLVFGLWLHLLPVAGWGSIRQIILPAFTLAGYPIAFIARLVRSSMLEVLRQEYITTARAKGLSERLVIFRHALRNILIPVVTVLGPLIAAVFTGSFVVEKIFAIPGLGRYYVTSINDRDYTTILGVTIFYSALLVFMNFLVDLTYAWLDPRIRYVERKVS</sequence>
<dbReference type="InterPro" id="IPR045621">
    <property type="entry name" value="BPD_transp_1_N"/>
</dbReference>
<feature type="transmembrane region" description="Helical" evidence="7">
    <location>
        <begin position="133"/>
        <end position="160"/>
    </location>
</feature>
<reference evidence="9 10" key="1">
    <citation type="submission" date="2018-09" db="EMBL/GenBank/DDBJ databases">
        <title>Discovery and Ecogenomic Context for Candidatus Cryosericales, a Global Caldiserica Order Active in Thawing Permafrost.</title>
        <authorList>
            <person name="Martinez M.A."/>
            <person name="Woodcroft B.J."/>
            <person name="Ignacio Espinoza J.C."/>
            <person name="Zayed A."/>
            <person name="Singleton C.M."/>
            <person name="Boyd J."/>
            <person name="Li Y.-F."/>
            <person name="Purvine S."/>
            <person name="Maughan H."/>
            <person name="Hodgkins S.B."/>
            <person name="Anderson D."/>
            <person name="Sederholm M."/>
            <person name="Temperton B."/>
            <person name="Saleska S.R."/>
            <person name="Tyson G.W."/>
            <person name="Rich V.I."/>
        </authorList>
    </citation>
    <scope>NUCLEOTIDE SEQUENCE [LARGE SCALE GENOMIC DNA]</scope>
    <source>
        <strain evidence="9 10">SMC7</strain>
    </source>
</reference>
<keyword evidence="2 7" id="KW-0813">Transport</keyword>
<dbReference type="Gene3D" id="1.10.3720.10">
    <property type="entry name" value="MetI-like"/>
    <property type="match status" value="1"/>
</dbReference>
<evidence type="ECO:0000256" key="2">
    <source>
        <dbReference type="ARBA" id="ARBA00022448"/>
    </source>
</evidence>
<organism evidence="9 10">
    <name type="scientific">Candidatus Cryosericum terrychapinii</name>
    <dbReference type="NCBI Taxonomy" id="2290919"/>
    <lineage>
        <taxon>Bacteria</taxon>
        <taxon>Pseudomonadati</taxon>
        <taxon>Caldisericota/Cryosericota group</taxon>
        <taxon>Candidatus Cryosericota</taxon>
        <taxon>Candidatus Cryosericia</taxon>
        <taxon>Candidatus Cryosericales</taxon>
        <taxon>Candidatus Cryosericaceae</taxon>
        <taxon>Candidatus Cryosericum</taxon>
    </lineage>
</organism>
<dbReference type="RefSeq" id="WP_119088716.1">
    <property type="nucleotide sequence ID" value="NZ_QXIS01000010.1"/>
</dbReference>
<evidence type="ECO:0000313" key="9">
    <source>
        <dbReference type="EMBL" id="RIE06486.1"/>
    </source>
</evidence>
<dbReference type="SUPFAM" id="SSF161098">
    <property type="entry name" value="MetI-like"/>
    <property type="match status" value="1"/>
</dbReference>
<evidence type="ECO:0000256" key="6">
    <source>
        <dbReference type="ARBA" id="ARBA00023136"/>
    </source>
</evidence>
<evidence type="ECO:0000256" key="7">
    <source>
        <dbReference type="RuleBase" id="RU363032"/>
    </source>
</evidence>
<keyword evidence="5 7" id="KW-1133">Transmembrane helix</keyword>
<dbReference type="Proteomes" id="UP000266328">
    <property type="component" value="Unassembled WGS sequence"/>
</dbReference>
<dbReference type="GO" id="GO:0005886">
    <property type="term" value="C:plasma membrane"/>
    <property type="evidence" value="ECO:0007669"/>
    <property type="project" value="UniProtKB-SubCell"/>
</dbReference>
<name>A0A398CSU0_9BACT</name>
<evidence type="ECO:0000259" key="8">
    <source>
        <dbReference type="PROSITE" id="PS50928"/>
    </source>
</evidence>
<dbReference type="PROSITE" id="PS50928">
    <property type="entry name" value="ABC_TM1"/>
    <property type="match status" value="1"/>
</dbReference>
<evidence type="ECO:0000256" key="5">
    <source>
        <dbReference type="ARBA" id="ARBA00022989"/>
    </source>
</evidence>
<proteinExistence type="inferred from homology"/>
<dbReference type="PANTHER" id="PTHR43163">
    <property type="entry name" value="DIPEPTIDE TRANSPORT SYSTEM PERMEASE PROTEIN DPPB-RELATED"/>
    <property type="match status" value="1"/>
</dbReference>
<feature type="transmembrane region" description="Helical" evidence="7">
    <location>
        <begin position="98"/>
        <end position="121"/>
    </location>
</feature>
<dbReference type="EMBL" id="QXIS01000010">
    <property type="protein sequence ID" value="RIE06486.1"/>
    <property type="molecule type" value="Genomic_DNA"/>
</dbReference>
<evidence type="ECO:0000256" key="1">
    <source>
        <dbReference type="ARBA" id="ARBA00004651"/>
    </source>
</evidence>
<accession>A0A398CSU0</accession>
<feature type="transmembrane region" description="Helical" evidence="7">
    <location>
        <begin position="12"/>
        <end position="30"/>
    </location>
</feature>
<comment type="caution">
    <text evidence="9">The sequence shown here is derived from an EMBL/GenBank/DDBJ whole genome shotgun (WGS) entry which is preliminary data.</text>
</comment>
<comment type="similarity">
    <text evidence="7">Belongs to the binding-protein-dependent transport system permease family.</text>
</comment>
<protein>
    <submittedName>
        <fullName evidence="9">ABC transporter permease</fullName>
    </submittedName>
</protein>
<keyword evidence="6 7" id="KW-0472">Membrane</keyword>
<feature type="domain" description="ABC transmembrane type-1" evidence="8">
    <location>
        <begin position="94"/>
        <end position="295"/>
    </location>
</feature>
<comment type="subcellular location">
    <subcellularLocation>
        <location evidence="1 7">Cell membrane</location>
        <topology evidence="1 7">Multi-pass membrane protein</topology>
    </subcellularLocation>
</comment>